<protein>
    <submittedName>
        <fullName evidence="2">Uncharacterized protein</fullName>
    </submittedName>
</protein>
<proteinExistence type="predicted"/>
<name>A0A8H1QP05_9ACTN</name>
<gene>
    <name evidence="2" type="ORF">D8771_30810</name>
</gene>
<comment type="caution">
    <text evidence="2">The sequence shown here is derived from an EMBL/GenBank/DDBJ whole genome shotgun (WGS) entry which is preliminary data.</text>
</comment>
<dbReference type="EMBL" id="RCIY01000106">
    <property type="protein sequence ID" value="TGG76376.1"/>
    <property type="molecule type" value="Genomic_DNA"/>
</dbReference>
<organism evidence="2 3">
    <name type="scientific">Streptomyces albus</name>
    <dbReference type="NCBI Taxonomy" id="1888"/>
    <lineage>
        <taxon>Bacteria</taxon>
        <taxon>Bacillati</taxon>
        <taxon>Actinomycetota</taxon>
        <taxon>Actinomycetes</taxon>
        <taxon>Kitasatosporales</taxon>
        <taxon>Streptomycetaceae</taxon>
        <taxon>Streptomyces</taxon>
    </lineage>
</organism>
<feature type="region of interest" description="Disordered" evidence="1">
    <location>
        <begin position="1"/>
        <end position="41"/>
    </location>
</feature>
<dbReference type="AlphaFoldDB" id="A0A8H1QP05"/>
<reference evidence="2 3" key="1">
    <citation type="submission" date="2018-10" db="EMBL/GenBank/DDBJ databases">
        <title>Isolation of pseudouridimycin from Streptomyces albus DSM 40763.</title>
        <authorList>
            <person name="Rosenqvist P."/>
            <person name="Metsae-Ketelae M."/>
            <person name="Virta P."/>
        </authorList>
    </citation>
    <scope>NUCLEOTIDE SEQUENCE [LARGE SCALE GENOMIC DNA]</scope>
    <source>
        <strain evidence="2 3">DSM 40763</strain>
    </source>
</reference>
<sequence length="94" mass="9927">MASAGSPSTDRDRRPERGPRPVPRAGRPSARAGCGWAHPGELRLTPQGSKLFRLADTRVDELDDLLGHGLTDAEVVTLKKLLTQITANAASAGS</sequence>
<evidence type="ECO:0000313" key="3">
    <source>
        <dbReference type="Proteomes" id="UP000298111"/>
    </source>
</evidence>
<feature type="compositionally biased region" description="Low complexity" evidence="1">
    <location>
        <begin position="23"/>
        <end position="33"/>
    </location>
</feature>
<accession>A0A8H1QP05</accession>
<dbReference type="Proteomes" id="UP000298111">
    <property type="component" value="Unassembled WGS sequence"/>
</dbReference>
<feature type="compositionally biased region" description="Basic and acidic residues" evidence="1">
    <location>
        <begin position="9"/>
        <end position="19"/>
    </location>
</feature>
<evidence type="ECO:0000256" key="1">
    <source>
        <dbReference type="SAM" id="MobiDB-lite"/>
    </source>
</evidence>
<evidence type="ECO:0000313" key="2">
    <source>
        <dbReference type="EMBL" id="TGG76376.1"/>
    </source>
</evidence>
<dbReference type="InterPro" id="IPR036388">
    <property type="entry name" value="WH-like_DNA-bd_sf"/>
</dbReference>
<dbReference type="Gene3D" id="1.10.10.10">
    <property type="entry name" value="Winged helix-like DNA-binding domain superfamily/Winged helix DNA-binding domain"/>
    <property type="match status" value="1"/>
</dbReference>